<evidence type="ECO:0000313" key="3">
    <source>
        <dbReference type="EMBL" id="QEO08927.1"/>
    </source>
</evidence>
<dbReference type="EMBL" id="CP043504">
    <property type="protein sequence ID" value="QEO08927.1"/>
    <property type="molecule type" value="Genomic_DNA"/>
</dbReference>
<dbReference type="InterPro" id="IPR003615">
    <property type="entry name" value="HNH_nuc"/>
</dbReference>
<protein>
    <submittedName>
        <fullName evidence="3">DUF222 domain-containing protein</fullName>
    </submittedName>
</protein>
<comment type="similarity">
    <text evidence="1">Belongs to the Rv1128c/1148c/1588c/1702c/1945/3466 family.</text>
</comment>
<dbReference type="RefSeq" id="WP_149324358.1">
    <property type="nucleotide sequence ID" value="NZ_CP043504.1"/>
</dbReference>
<organism evidence="3 4">
    <name type="scientific">Protaetiibacter larvae</name>
    <dbReference type="NCBI Taxonomy" id="2592654"/>
    <lineage>
        <taxon>Bacteria</taxon>
        <taxon>Bacillati</taxon>
        <taxon>Actinomycetota</taxon>
        <taxon>Actinomycetes</taxon>
        <taxon>Micrococcales</taxon>
        <taxon>Microbacteriaceae</taxon>
        <taxon>Protaetiibacter</taxon>
    </lineage>
</organism>
<dbReference type="GO" id="GO:0008270">
    <property type="term" value="F:zinc ion binding"/>
    <property type="evidence" value="ECO:0007669"/>
    <property type="project" value="InterPro"/>
</dbReference>
<evidence type="ECO:0000256" key="1">
    <source>
        <dbReference type="ARBA" id="ARBA00023450"/>
    </source>
</evidence>
<dbReference type="InterPro" id="IPR002711">
    <property type="entry name" value="HNH"/>
</dbReference>
<gene>
    <name evidence="3" type="ORF">FLP23_02160</name>
</gene>
<dbReference type="GO" id="GO:0004519">
    <property type="term" value="F:endonuclease activity"/>
    <property type="evidence" value="ECO:0007669"/>
    <property type="project" value="InterPro"/>
</dbReference>
<reference evidence="3 4" key="1">
    <citation type="submission" date="2019-09" db="EMBL/GenBank/DDBJ databases">
        <title>Genome sequencing of strain KACC 19322.</title>
        <authorList>
            <person name="Heo J."/>
            <person name="Kim S.-J."/>
            <person name="Kim J.-S."/>
            <person name="Hong S.-B."/>
            <person name="Kwon S.-W."/>
        </authorList>
    </citation>
    <scope>NUCLEOTIDE SEQUENCE [LARGE SCALE GENOMIC DNA]</scope>
    <source>
        <strain evidence="3 4">KACC 19322</strain>
    </source>
</reference>
<dbReference type="KEGG" id="lyk:FLP23_02160"/>
<dbReference type="SMART" id="SM00507">
    <property type="entry name" value="HNHc"/>
    <property type="match status" value="1"/>
</dbReference>
<keyword evidence="4" id="KW-1185">Reference proteome</keyword>
<sequence length="464" mass="50258">MSSIAATLATIGDTTAPLVLPTVSALRDDELLDGQRLVAEVRRRLDAVAAAVAGEIAHRSRRSLGHDGLAARRGQRSAEGLISQLTGGSTREARTLVKAAELLPVETPRPDVPPVARWLTVIGDAVSRAVISVEAAEVIRTRLEQVGGDQDDATRLEALATAAQTLVVEAEALTLEQLAVRAGRLRDELDLAGIAAREEQLRDKRFLRVSTQLDGMTRISGMLDPESAAIVVPILDAATSPRRGGPRFMDPDAVRRADDLVRDARTTEQLTLDTLVELVRIGARVDDGKLLGDRKPAVRILVTQADLDAPRGEDGTRAGVAFFEGQDAAVSVQTAERFICASGAVPILFDGDGRVLNLGREQRLFTEKQRTTLAARDGGCLMCDRPPAWTEAHHIDHWDEHGGRTDVDDGVLLCRFCHLKVHNSGWRITRTGGDYFLVHPDDDGILRRTPLPSRSPALHRLRAG</sequence>
<dbReference type="CDD" id="cd00085">
    <property type="entry name" value="HNHc"/>
    <property type="match status" value="1"/>
</dbReference>
<evidence type="ECO:0000259" key="2">
    <source>
        <dbReference type="SMART" id="SM00507"/>
    </source>
</evidence>
<dbReference type="InterPro" id="IPR003870">
    <property type="entry name" value="DUF222"/>
</dbReference>
<dbReference type="AlphaFoldDB" id="A0A5C1Y7P5"/>
<feature type="domain" description="HNH nuclease" evidence="2">
    <location>
        <begin position="368"/>
        <end position="419"/>
    </location>
</feature>
<dbReference type="Pfam" id="PF02720">
    <property type="entry name" value="DUF222"/>
    <property type="match status" value="1"/>
</dbReference>
<accession>A0A5C1Y7P5</accession>
<dbReference type="GO" id="GO:0003676">
    <property type="term" value="F:nucleic acid binding"/>
    <property type="evidence" value="ECO:0007669"/>
    <property type="project" value="InterPro"/>
</dbReference>
<dbReference type="OrthoDB" id="5177627at2"/>
<proteinExistence type="inferred from homology"/>
<dbReference type="Pfam" id="PF01844">
    <property type="entry name" value="HNH"/>
    <property type="match status" value="1"/>
</dbReference>
<evidence type="ECO:0000313" key="4">
    <source>
        <dbReference type="Proteomes" id="UP000322159"/>
    </source>
</evidence>
<dbReference type="Proteomes" id="UP000322159">
    <property type="component" value="Chromosome"/>
</dbReference>
<name>A0A5C1Y7P5_9MICO</name>
<dbReference type="Gene3D" id="1.10.30.50">
    <property type="match status" value="1"/>
</dbReference>